<feature type="domain" description="Cytochrome b561 bacterial/Ni-hydrogenase" evidence="7">
    <location>
        <begin position="11"/>
        <end position="200"/>
    </location>
</feature>
<evidence type="ECO:0000313" key="9">
    <source>
        <dbReference type="Proteomes" id="UP000198553"/>
    </source>
</evidence>
<evidence type="ECO:0000256" key="5">
    <source>
        <dbReference type="ARBA" id="ARBA00023136"/>
    </source>
</evidence>
<dbReference type="InterPro" id="IPR011577">
    <property type="entry name" value="Cyt_b561_bac/Ni-Hgenase"/>
</dbReference>
<dbReference type="GO" id="GO:0022904">
    <property type="term" value="P:respiratory electron transport chain"/>
    <property type="evidence" value="ECO:0007669"/>
    <property type="project" value="InterPro"/>
</dbReference>
<gene>
    <name evidence="8" type="ORF">SAMN05192533_12640</name>
</gene>
<keyword evidence="2" id="KW-1003">Cell membrane</keyword>
<sequence>MNKKKQNKVYRQSLSNRLVHWITAISIFALIISGFGQMPMYKRYNITKLPGAEWLGEYSLTLVMHYVAAIVLIFIVFYHIFVHTLLKQFDAIPKRGDGKESVKIIKAMITKGEEPPSEKYLAEQRLAYAVIGVTILALVITGLVKVAKNVAFISVSHPIVFWSTAIHNTATFILIFLIIAHLAAFGIKANRKLLPGMFTGYVDKEYVKHRHSLWYKKLKNEKNS</sequence>
<feature type="transmembrane region" description="Helical" evidence="6">
    <location>
        <begin position="159"/>
        <end position="187"/>
    </location>
</feature>
<evidence type="ECO:0000256" key="1">
    <source>
        <dbReference type="ARBA" id="ARBA00004651"/>
    </source>
</evidence>
<evidence type="ECO:0000256" key="3">
    <source>
        <dbReference type="ARBA" id="ARBA00022692"/>
    </source>
</evidence>
<dbReference type="GO" id="GO:0005886">
    <property type="term" value="C:plasma membrane"/>
    <property type="evidence" value="ECO:0007669"/>
    <property type="project" value="UniProtKB-SubCell"/>
</dbReference>
<evidence type="ECO:0000256" key="2">
    <source>
        <dbReference type="ARBA" id="ARBA00022475"/>
    </source>
</evidence>
<keyword evidence="4 6" id="KW-1133">Transmembrane helix</keyword>
<dbReference type="RefSeq" id="WP_090750366.1">
    <property type="nucleotide sequence ID" value="NZ_FOBW01000026.1"/>
</dbReference>
<organism evidence="8 9">
    <name type="scientific">Mesobacillus persicus</name>
    <dbReference type="NCBI Taxonomy" id="930146"/>
    <lineage>
        <taxon>Bacteria</taxon>
        <taxon>Bacillati</taxon>
        <taxon>Bacillota</taxon>
        <taxon>Bacilli</taxon>
        <taxon>Bacillales</taxon>
        <taxon>Bacillaceae</taxon>
        <taxon>Mesobacillus</taxon>
    </lineage>
</organism>
<protein>
    <submittedName>
        <fullName evidence="8">Formate dehydrogenase, gamma subunit</fullName>
    </submittedName>
</protein>
<dbReference type="EMBL" id="FOBW01000026">
    <property type="protein sequence ID" value="SEN90968.1"/>
    <property type="molecule type" value="Genomic_DNA"/>
</dbReference>
<dbReference type="PANTHER" id="PTHR30485">
    <property type="entry name" value="NI/FE-HYDROGENASE 1 B-TYPE CYTOCHROME SUBUNIT"/>
    <property type="match status" value="1"/>
</dbReference>
<dbReference type="SUPFAM" id="SSF81342">
    <property type="entry name" value="Transmembrane di-heme cytochromes"/>
    <property type="match status" value="1"/>
</dbReference>
<evidence type="ECO:0000256" key="6">
    <source>
        <dbReference type="SAM" id="Phobius"/>
    </source>
</evidence>
<evidence type="ECO:0000313" key="8">
    <source>
        <dbReference type="EMBL" id="SEN90968.1"/>
    </source>
</evidence>
<dbReference type="STRING" id="930146.SAMN05192533_12640"/>
<dbReference type="InterPro" id="IPR051542">
    <property type="entry name" value="Hydrogenase_cytochrome"/>
</dbReference>
<dbReference type="GO" id="GO:0009055">
    <property type="term" value="F:electron transfer activity"/>
    <property type="evidence" value="ECO:0007669"/>
    <property type="project" value="InterPro"/>
</dbReference>
<keyword evidence="3 6" id="KW-0812">Transmembrane</keyword>
<dbReference type="GO" id="GO:0020037">
    <property type="term" value="F:heme binding"/>
    <property type="evidence" value="ECO:0007669"/>
    <property type="project" value="TreeGrafter"/>
</dbReference>
<keyword evidence="5 6" id="KW-0472">Membrane</keyword>
<evidence type="ECO:0000259" key="7">
    <source>
        <dbReference type="Pfam" id="PF01292"/>
    </source>
</evidence>
<dbReference type="AlphaFoldDB" id="A0A1H8KET8"/>
<feature type="transmembrane region" description="Helical" evidence="6">
    <location>
        <begin position="60"/>
        <end position="86"/>
    </location>
</feature>
<accession>A0A1H8KET8</accession>
<reference evidence="9" key="1">
    <citation type="submission" date="2016-10" db="EMBL/GenBank/DDBJ databases">
        <authorList>
            <person name="Varghese N."/>
            <person name="Submissions S."/>
        </authorList>
    </citation>
    <scope>NUCLEOTIDE SEQUENCE [LARGE SCALE GENOMIC DNA]</scope>
    <source>
        <strain evidence="9">B48,IBRC-M 10115,DSM 25386,CECT 8001</strain>
    </source>
</reference>
<feature type="transmembrane region" description="Helical" evidence="6">
    <location>
        <begin position="126"/>
        <end position="147"/>
    </location>
</feature>
<dbReference type="PANTHER" id="PTHR30485:SF1">
    <property type="entry name" value="CYTOCHROME YDHU-RELATED"/>
    <property type="match status" value="1"/>
</dbReference>
<keyword evidence="9" id="KW-1185">Reference proteome</keyword>
<proteinExistence type="predicted"/>
<dbReference type="InterPro" id="IPR016174">
    <property type="entry name" value="Di-haem_cyt_TM"/>
</dbReference>
<name>A0A1H8KET8_9BACI</name>
<dbReference type="Pfam" id="PF01292">
    <property type="entry name" value="Ni_hydr_CYTB"/>
    <property type="match status" value="1"/>
</dbReference>
<evidence type="ECO:0000256" key="4">
    <source>
        <dbReference type="ARBA" id="ARBA00022989"/>
    </source>
</evidence>
<dbReference type="Gene3D" id="1.20.950.20">
    <property type="entry name" value="Transmembrane di-heme cytochromes, Chain C"/>
    <property type="match status" value="1"/>
</dbReference>
<comment type="subcellular location">
    <subcellularLocation>
        <location evidence="1">Cell membrane</location>
        <topology evidence="1">Multi-pass membrane protein</topology>
    </subcellularLocation>
</comment>
<dbReference type="Proteomes" id="UP000198553">
    <property type="component" value="Unassembled WGS sequence"/>
</dbReference>
<dbReference type="OrthoDB" id="9787143at2"/>
<feature type="transmembrane region" description="Helical" evidence="6">
    <location>
        <begin position="21"/>
        <end position="40"/>
    </location>
</feature>